<name>A0ABD5NY02_9EURY</name>
<dbReference type="Proteomes" id="UP001595821">
    <property type="component" value="Unassembled WGS sequence"/>
</dbReference>
<reference evidence="2 3" key="1">
    <citation type="journal article" date="2014" name="Int. J. Syst. Evol. Microbiol.">
        <title>Complete genome sequence of Corynebacterium casei LMG S-19264T (=DSM 44701T), isolated from a smear-ripened cheese.</title>
        <authorList>
            <consortium name="US DOE Joint Genome Institute (JGI-PGF)"/>
            <person name="Walter F."/>
            <person name="Albersmeier A."/>
            <person name="Kalinowski J."/>
            <person name="Ruckert C."/>
        </authorList>
    </citation>
    <scope>NUCLEOTIDE SEQUENCE [LARGE SCALE GENOMIC DNA]</scope>
    <source>
        <strain evidence="2 3">IBRC-M 10912</strain>
    </source>
</reference>
<dbReference type="InterPro" id="IPR046506">
    <property type="entry name" value="DUF6684"/>
</dbReference>
<keyword evidence="1" id="KW-0472">Membrane</keyword>
<evidence type="ECO:0000313" key="3">
    <source>
        <dbReference type="Proteomes" id="UP001595821"/>
    </source>
</evidence>
<gene>
    <name evidence="2" type="ORF">ACFOZ7_06445</name>
</gene>
<dbReference type="Pfam" id="PF20389">
    <property type="entry name" value="DUF6684"/>
    <property type="match status" value="1"/>
</dbReference>
<organism evidence="2 3">
    <name type="scientific">Natribaculum luteum</name>
    <dbReference type="NCBI Taxonomy" id="1586232"/>
    <lineage>
        <taxon>Archaea</taxon>
        <taxon>Methanobacteriati</taxon>
        <taxon>Methanobacteriota</taxon>
        <taxon>Stenosarchaea group</taxon>
        <taxon>Halobacteria</taxon>
        <taxon>Halobacteriales</taxon>
        <taxon>Natrialbaceae</taxon>
        <taxon>Natribaculum</taxon>
    </lineage>
</organism>
<keyword evidence="1" id="KW-1133">Transmembrane helix</keyword>
<accession>A0ABD5NY02</accession>
<comment type="caution">
    <text evidence="2">The sequence shown here is derived from an EMBL/GenBank/DDBJ whole genome shotgun (WGS) entry which is preliminary data.</text>
</comment>
<feature type="transmembrane region" description="Helical" evidence="1">
    <location>
        <begin position="12"/>
        <end position="34"/>
    </location>
</feature>
<sequence length="71" mass="7782">MDLEFVDTETALDVAVNLFPLSIILFFVAVFAVFNPWGIDPLQSLLQFAILGSMVVALAITTYYVARAIEG</sequence>
<dbReference type="RefSeq" id="WP_246966653.1">
    <property type="nucleotide sequence ID" value="NZ_CP095397.1"/>
</dbReference>
<evidence type="ECO:0000313" key="2">
    <source>
        <dbReference type="EMBL" id="MFC4246635.1"/>
    </source>
</evidence>
<dbReference type="AlphaFoldDB" id="A0ABD5NY02"/>
<dbReference type="EMBL" id="JBHSDJ010000013">
    <property type="protein sequence ID" value="MFC4246635.1"/>
    <property type="molecule type" value="Genomic_DNA"/>
</dbReference>
<dbReference type="GeneID" id="71854581"/>
<evidence type="ECO:0000256" key="1">
    <source>
        <dbReference type="SAM" id="Phobius"/>
    </source>
</evidence>
<proteinExistence type="predicted"/>
<feature type="transmembrane region" description="Helical" evidence="1">
    <location>
        <begin position="46"/>
        <end position="66"/>
    </location>
</feature>
<protein>
    <submittedName>
        <fullName evidence="2">DUF6684 family protein</fullName>
    </submittedName>
</protein>
<keyword evidence="1" id="KW-0812">Transmembrane</keyword>